<dbReference type="EMBL" id="VAHF01000010">
    <property type="protein sequence ID" value="TXG53235.1"/>
    <property type="molecule type" value="Genomic_DNA"/>
</dbReference>
<evidence type="ECO:0000313" key="2">
    <source>
        <dbReference type="Proteomes" id="UP000323000"/>
    </source>
</evidence>
<organism evidence="1 2">
    <name type="scientific">Acer yangbiense</name>
    <dbReference type="NCBI Taxonomy" id="1000413"/>
    <lineage>
        <taxon>Eukaryota</taxon>
        <taxon>Viridiplantae</taxon>
        <taxon>Streptophyta</taxon>
        <taxon>Embryophyta</taxon>
        <taxon>Tracheophyta</taxon>
        <taxon>Spermatophyta</taxon>
        <taxon>Magnoliopsida</taxon>
        <taxon>eudicotyledons</taxon>
        <taxon>Gunneridae</taxon>
        <taxon>Pentapetalae</taxon>
        <taxon>rosids</taxon>
        <taxon>malvids</taxon>
        <taxon>Sapindales</taxon>
        <taxon>Sapindaceae</taxon>
        <taxon>Hippocastanoideae</taxon>
        <taxon>Acereae</taxon>
        <taxon>Acer</taxon>
    </lineage>
</organism>
<dbReference type="AlphaFoldDB" id="A0A5C7H9T4"/>
<keyword evidence="2" id="KW-1185">Reference proteome</keyword>
<accession>A0A5C7H9T4</accession>
<name>A0A5C7H9T4_9ROSI</name>
<dbReference type="Proteomes" id="UP000323000">
    <property type="component" value="Chromosome 10"/>
</dbReference>
<comment type="caution">
    <text evidence="1">The sequence shown here is derived from an EMBL/GenBank/DDBJ whole genome shotgun (WGS) entry which is preliminary data.</text>
</comment>
<gene>
    <name evidence="1" type="ORF">EZV62_022404</name>
</gene>
<dbReference type="OrthoDB" id="417891at2759"/>
<protein>
    <submittedName>
        <fullName evidence="1">Uncharacterized protein</fullName>
    </submittedName>
</protein>
<proteinExistence type="predicted"/>
<reference evidence="2" key="1">
    <citation type="journal article" date="2019" name="Gigascience">
        <title>De novo genome assembly of the endangered Acer yangbiense, a plant species with extremely small populations endemic to Yunnan Province, China.</title>
        <authorList>
            <person name="Yang J."/>
            <person name="Wariss H.M."/>
            <person name="Tao L."/>
            <person name="Zhang R."/>
            <person name="Yun Q."/>
            <person name="Hollingsworth P."/>
            <person name="Dao Z."/>
            <person name="Luo G."/>
            <person name="Guo H."/>
            <person name="Ma Y."/>
            <person name="Sun W."/>
        </authorList>
    </citation>
    <scope>NUCLEOTIDE SEQUENCE [LARGE SCALE GENOMIC DNA]</scope>
    <source>
        <strain evidence="2">cv. Malutang</strain>
    </source>
</reference>
<evidence type="ECO:0000313" key="1">
    <source>
        <dbReference type="EMBL" id="TXG53235.1"/>
    </source>
</evidence>
<sequence>MPQRSTPASTPTTLLSGTHTAFHVCSGSHKWVLDSGTNDHMTGELSLFTSPLTHVHASVRVADGSVTAISSKGDGFRGEYPLRILQPDKPLFHILPKDISPSLRGIGVMTLPLDYSRLSRLPVLDSSRMKVLSLHHLPPPTISSPPRQYPIRDRSPPDHLILSCSTDHPIENHILYSDVSSSFQGFLGKIDSTPVPSAILKGSV</sequence>